<evidence type="ECO:0000256" key="3">
    <source>
        <dbReference type="ARBA" id="ARBA00022679"/>
    </source>
</evidence>
<evidence type="ECO:0000256" key="4">
    <source>
        <dbReference type="ARBA" id="ARBA00022695"/>
    </source>
</evidence>
<dbReference type="SUPFAM" id="SSF52540">
    <property type="entry name" value="P-loop containing nucleoside triphosphate hydrolases"/>
    <property type="match status" value="1"/>
</dbReference>
<accession>A0A6J7CWT5</accession>
<dbReference type="AlphaFoldDB" id="A0A6J7CWT5"/>
<evidence type="ECO:0000259" key="9">
    <source>
        <dbReference type="Pfam" id="PF06144"/>
    </source>
</evidence>
<evidence type="ECO:0000256" key="1">
    <source>
        <dbReference type="ARBA" id="ARBA00012417"/>
    </source>
</evidence>
<evidence type="ECO:0000256" key="2">
    <source>
        <dbReference type="ARBA" id="ARBA00017703"/>
    </source>
</evidence>
<feature type="domain" description="DNA polymerase III delta N-terminal" evidence="9">
    <location>
        <begin position="11"/>
        <end position="101"/>
    </location>
</feature>
<dbReference type="SUPFAM" id="SSF48019">
    <property type="entry name" value="post-AAA+ oligomerization domain-like"/>
    <property type="match status" value="1"/>
</dbReference>
<comment type="similarity">
    <text evidence="7">Belongs to the DNA polymerase HolA subunit family.</text>
</comment>
<dbReference type="EMBL" id="CAFBLJ010000019">
    <property type="protein sequence ID" value="CAB4862456.1"/>
    <property type="molecule type" value="Genomic_DNA"/>
</dbReference>
<dbReference type="PANTHER" id="PTHR34388:SF1">
    <property type="entry name" value="DNA POLYMERASE III SUBUNIT DELTA"/>
    <property type="match status" value="1"/>
</dbReference>
<protein>
    <recommendedName>
        <fullName evidence="2">DNA polymerase III subunit delta</fullName>
        <ecNumber evidence="1">2.7.7.7</ecNumber>
    </recommendedName>
</protein>
<dbReference type="GO" id="GO:0003677">
    <property type="term" value="F:DNA binding"/>
    <property type="evidence" value="ECO:0007669"/>
    <property type="project" value="InterPro"/>
</dbReference>
<dbReference type="InterPro" id="IPR005790">
    <property type="entry name" value="DNA_polIII_delta"/>
</dbReference>
<evidence type="ECO:0000256" key="5">
    <source>
        <dbReference type="ARBA" id="ARBA00022705"/>
    </source>
</evidence>
<evidence type="ECO:0000256" key="7">
    <source>
        <dbReference type="ARBA" id="ARBA00034754"/>
    </source>
</evidence>
<dbReference type="EC" id="2.7.7.7" evidence="1"/>
<organism evidence="10">
    <name type="scientific">freshwater metagenome</name>
    <dbReference type="NCBI Taxonomy" id="449393"/>
    <lineage>
        <taxon>unclassified sequences</taxon>
        <taxon>metagenomes</taxon>
        <taxon>ecological metagenomes</taxon>
    </lineage>
</organism>
<sequence length="329" mass="35761">MWQPRGMSVFLFHGSDDVLVSEAVSDKVRELVGDQDRSLMLEEFDGEYVMAAVTEAANTPPFFTDMRVIVARGVSSYKADDLDVLATYLNNAADFTHLVLEWGSGRVLKVIADGLKACGGQSIDPSPPTKAKDRREWWESQLSTLGLVLDAPAVAMLIDWLGEDVARLGGIANTLKSTYGSQKITREKLEPFLGERGDVKPWDLTDAIDGGNATKALMASRRLMTAGERHPLQIMSQLHNHYSRLAKLDGPDVSSIAEAEAVLGLKGFAAEKALKAYRNLTGGGVRRAFELLAAADLDLRGSTGLDEDVVMDVLVARLAKLTGTVSRQR</sequence>
<comment type="catalytic activity">
    <reaction evidence="8">
        <text>DNA(n) + a 2'-deoxyribonucleoside 5'-triphosphate = DNA(n+1) + diphosphate</text>
        <dbReference type="Rhea" id="RHEA:22508"/>
        <dbReference type="Rhea" id="RHEA-COMP:17339"/>
        <dbReference type="Rhea" id="RHEA-COMP:17340"/>
        <dbReference type="ChEBI" id="CHEBI:33019"/>
        <dbReference type="ChEBI" id="CHEBI:61560"/>
        <dbReference type="ChEBI" id="CHEBI:173112"/>
        <dbReference type="EC" id="2.7.7.7"/>
    </reaction>
</comment>
<keyword evidence="5" id="KW-0235">DNA replication</keyword>
<name>A0A6J7CWT5_9ZZZZ</name>
<gene>
    <name evidence="10" type="ORF">UFOPK3304_00532</name>
</gene>
<keyword evidence="4" id="KW-0548">Nucleotidyltransferase</keyword>
<dbReference type="Gene3D" id="3.40.50.300">
    <property type="entry name" value="P-loop containing nucleotide triphosphate hydrolases"/>
    <property type="match status" value="1"/>
</dbReference>
<evidence type="ECO:0000313" key="10">
    <source>
        <dbReference type="EMBL" id="CAB4862456.1"/>
    </source>
</evidence>
<dbReference type="InterPro" id="IPR027417">
    <property type="entry name" value="P-loop_NTPase"/>
</dbReference>
<evidence type="ECO:0000256" key="6">
    <source>
        <dbReference type="ARBA" id="ARBA00022932"/>
    </source>
</evidence>
<dbReference type="NCBIfam" id="TIGR01128">
    <property type="entry name" value="holA"/>
    <property type="match status" value="1"/>
</dbReference>
<dbReference type="Gene3D" id="1.20.272.10">
    <property type="match status" value="1"/>
</dbReference>
<dbReference type="InterPro" id="IPR008921">
    <property type="entry name" value="DNA_pol3_clamp-load_cplx_C"/>
</dbReference>
<dbReference type="Pfam" id="PF06144">
    <property type="entry name" value="DNA_pol3_delta"/>
    <property type="match status" value="1"/>
</dbReference>
<evidence type="ECO:0000256" key="8">
    <source>
        <dbReference type="ARBA" id="ARBA00049244"/>
    </source>
</evidence>
<dbReference type="GO" id="GO:0009360">
    <property type="term" value="C:DNA polymerase III complex"/>
    <property type="evidence" value="ECO:0007669"/>
    <property type="project" value="InterPro"/>
</dbReference>
<dbReference type="PANTHER" id="PTHR34388">
    <property type="entry name" value="DNA POLYMERASE III SUBUNIT DELTA"/>
    <property type="match status" value="1"/>
</dbReference>
<keyword evidence="6" id="KW-0239">DNA-directed DNA polymerase</keyword>
<keyword evidence="3" id="KW-0808">Transferase</keyword>
<dbReference type="GO" id="GO:0006261">
    <property type="term" value="P:DNA-templated DNA replication"/>
    <property type="evidence" value="ECO:0007669"/>
    <property type="project" value="TreeGrafter"/>
</dbReference>
<proteinExistence type="inferred from homology"/>
<reference evidence="10" key="1">
    <citation type="submission" date="2020-05" db="EMBL/GenBank/DDBJ databases">
        <authorList>
            <person name="Chiriac C."/>
            <person name="Salcher M."/>
            <person name="Ghai R."/>
            <person name="Kavagutti S V."/>
        </authorList>
    </citation>
    <scope>NUCLEOTIDE SEQUENCE</scope>
</reference>
<dbReference type="InterPro" id="IPR010372">
    <property type="entry name" value="DNA_pol3_delta_N"/>
</dbReference>
<dbReference type="GO" id="GO:0003887">
    <property type="term" value="F:DNA-directed DNA polymerase activity"/>
    <property type="evidence" value="ECO:0007669"/>
    <property type="project" value="UniProtKB-KW"/>
</dbReference>